<proteinExistence type="predicted"/>
<gene>
    <name evidence="1" type="ORF">F3D74_25820</name>
</gene>
<feature type="non-terminal residue" evidence="1">
    <location>
        <position position="1"/>
    </location>
</feature>
<comment type="caution">
    <text evidence="1">The sequence shown here is derived from an EMBL/GenBank/DDBJ whole genome shotgun (WGS) entry which is preliminary data.</text>
</comment>
<dbReference type="AlphaFoldDB" id="A0A641Q3J8"/>
<reference evidence="1" key="1">
    <citation type="journal article" date="2019" name="Nat. Med.">
        <title>A library of human gut bacterial isolates paired with longitudinal multiomics data enables mechanistic microbiome research.</title>
        <authorList>
            <person name="Poyet M."/>
            <person name="Groussin M."/>
            <person name="Gibbons S.M."/>
            <person name="Avila-Pacheco J."/>
            <person name="Jiang X."/>
            <person name="Kearney S.M."/>
            <person name="Perrotta A.R."/>
            <person name="Berdy B."/>
            <person name="Zhao S."/>
            <person name="Lieberman T.D."/>
            <person name="Swanson P.K."/>
            <person name="Smith M."/>
            <person name="Roesemann S."/>
            <person name="Alexander J.E."/>
            <person name="Rich S.A."/>
            <person name="Livny J."/>
            <person name="Vlamakis H."/>
            <person name="Clish C."/>
            <person name="Bullock K."/>
            <person name="Deik A."/>
            <person name="Scott J."/>
            <person name="Pierce K.A."/>
            <person name="Xavier R.J."/>
            <person name="Alm E.J."/>
        </authorList>
    </citation>
    <scope>NUCLEOTIDE SEQUENCE</scope>
    <source>
        <strain evidence="1">BIOML-A154</strain>
    </source>
</reference>
<dbReference type="EMBL" id="VWKV01000064">
    <property type="protein sequence ID" value="KAA3955974.1"/>
    <property type="molecule type" value="Genomic_DNA"/>
</dbReference>
<name>A0A641Q3J8_BACOV</name>
<evidence type="ECO:0000313" key="1">
    <source>
        <dbReference type="EMBL" id="KAA3955974.1"/>
    </source>
</evidence>
<organism evidence="1">
    <name type="scientific">Bacteroides ovatus</name>
    <dbReference type="NCBI Taxonomy" id="28116"/>
    <lineage>
        <taxon>Bacteria</taxon>
        <taxon>Pseudomonadati</taxon>
        <taxon>Bacteroidota</taxon>
        <taxon>Bacteroidia</taxon>
        <taxon>Bacteroidales</taxon>
        <taxon>Bacteroidaceae</taxon>
        <taxon>Bacteroides</taxon>
    </lineage>
</organism>
<sequence>VACYDHCKYKYKHSSADIRIGDAWGTCYKKDEDGVSAVITFTSIGNEWLKKANLHIEQKPFDVVAELQIKKASKRTLITKILMKELKKESSTIDDVYAIQLLYNKLKRLIRRISNPKKTIVNFFNRFSSSHSNKLNAPTLK</sequence>
<accession>A0A641Q3J8</accession>
<protein>
    <submittedName>
        <fullName evidence="1">4Fe-4S ferredoxin</fullName>
    </submittedName>
</protein>